<evidence type="ECO:0000256" key="1">
    <source>
        <dbReference type="SAM" id="SignalP"/>
    </source>
</evidence>
<dbReference type="AlphaFoldDB" id="A0A5D4H0I9"/>
<sequence length="315" mass="33283">MRLLYVLAAIIFVSTKIALAQVTGSQCISLAQAIVAPKFETITDRQLKSLQHYAFCEAASHATSTTLDIAYKAFNLGLGISQTDRQTFCNESLGDIGVSQRDYHTGASFFASALPTIEKCLVAAGAGWDINYQPIQKDALSISISNNSENGGILHGVDLISSSSVNCIGLPDTLPANVTKNAPITLTCQRQAGVQIFEGIQVISSDDLTVNLRFASGPLPITLNGYSGSVLDAINADVQALKSSVNDLGEKNAELANSLRAWGGGETEIISAGNTKVTCPEGQYIAGILGQDTDGGRYCGDCISVVRAYCRPIRP</sequence>
<evidence type="ECO:0000313" key="2">
    <source>
        <dbReference type="EMBL" id="TYR33763.1"/>
    </source>
</evidence>
<reference evidence="2 3" key="2">
    <citation type="submission" date="2019-09" db="EMBL/GenBank/DDBJ databases">
        <title>Mesorhizobium sp. MaA-C15 isolated from Microcystis aeruginosa.</title>
        <authorList>
            <person name="Jeong S.E."/>
            <person name="Jin H.M."/>
            <person name="Jeon C.O."/>
        </authorList>
    </citation>
    <scope>NUCLEOTIDE SEQUENCE [LARGE SCALE GENOMIC DNA]</scope>
    <source>
        <strain evidence="2 3">MaA-C15</strain>
    </source>
</reference>
<accession>A0A5D4H0I9</accession>
<feature type="chain" id="PRO_5022782900" evidence="1">
    <location>
        <begin position="21"/>
        <end position="315"/>
    </location>
</feature>
<protein>
    <submittedName>
        <fullName evidence="2">Uncharacterized protein</fullName>
    </submittedName>
</protein>
<feature type="signal peptide" evidence="1">
    <location>
        <begin position="1"/>
        <end position="20"/>
    </location>
</feature>
<gene>
    <name evidence="2" type="ORF">FY036_06860</name>
</gene>
<reference evidence="2 3" key="1">
    <citation type="submission" date="2019-08" db="EMBL/GenBank/DDBJ databases">
        <authorList>
            <person name="Seo Y.L."/>
        </authorList>
    </citation>
    <scope>NUCLEOTIDE SEQUENCE [LARGE SCALE GENOMIC DNA]</scope>
    <source>
        <strain evidence="2 3">MaA-C15</strain>
    </source>
</reference>
<name>A0A5D4H0I9_9HYPH</name>
<dbReference type="RefSeq" id="WP_148913971.1">
    <property type="nucleotide sequence ID" value="NZ_VSZS01000058.1"/>
</dbReference>
<keyword evidence="1" id="KW-0732">Signal</keyword>
<proteinExistence type="predicted"/>
<evidence type="ECO:0000313" key="3">
    <source>
        <dbReference type="Proteomes" id="UP000323258"/>
    </source>
</evidence>
<comment type="caution">
    <text evidence="2">The sequence shown here is derived from an EMBL/GenBank/DDBJ whole genome shotgun (WGS) entry which is preliminary data.</text>
</comment>
<organism evidence="2 3">
    <name type="scientific">Neoaquamicrobium microcysteis</name>
    <dbReference type="NCBI Taxonomy" id="2682781"/>
    <lineage>
        <taxon>Bacteria</taxon>
        <taxon>Pseudomonadati</taxon>
        <taxon>Pseudomonadota</taxon>
        <taxon>Alphaproteobacteria</taxon>
        <taxon>Hyphomicrobiales</taxon>
        <taxon>Phyllobacteriaceae</taxon>
        <taxon>Neoaquamicrobium</taxon>
    </lineage>
</organism>
<dbReference type="Proteomes" id="UP000323258">
    <property type="component" value="Unassembled WGS sequence"/>
</dbReference>
<dbReference type="EMBL" id="VSZS01000058">
    <property type="protein sequence ID" value="TYR33763.1"/>
    <property type="molecule type" value="Genomic_DNA"/>
</dbReference>
<keyword evidence="3" id="KW-1185">Reference proteome</keyword>
<dbReference type="OrthoDB" id="9851277at2"/>